<name>A0ABT4CQ95_9CLOT</name>
<dbReference type="PANTHER" id="PTHR32089">
    <property type="entry name" value="METHYL-ACCEPTING CHEMOTAXIS PROTEIN MCPB"/>
    <property type="match status" value="1"/>
</dbReference>
<dbReference type="InterPro" id="IPR035965">
    <property type="entry name" value="PAS-like_dom_sf"/>
</dbReference>
<dbReference type="PROSITE" id="PS50111">
    <property type="entry name" value="CHEMOTAXIS_TRANSDUC_2"/>
    <property type="match status" value="1"/>
</dbReference>
<dbReference type="Gene3D" id="1.10.287.950">
    <property type="entry name" value="Methyl-accepting chemotaxis protein"/>
    <property type="match status" value="1"/>
</dbReference>
<evidence type="ECO:0000256" key="3">
    <source>
        <dbReference type="SAM" id="Coils"/>
    </source>
</evidence>
<feature type="coiled-coil region" evidence="3">
    <location>
        <begin position="160"/>
        <end position="187"/>
    </location>
</feature>
<protein>
    <submittedName>
        <fullName evidence="6">PAS domain-containing methyl-accepting chemotaxis protein</fullName>
    </submittedName>
</protein>
<evidence type="ECO:0000256" key="1">
    <source>
        <dbReference type="ARBA" id="ARBA00023224"/>
    </source>
</evidence>
<dbReference type="Pfam" id="PF13426">
    <property type="entry name" value="PAS_9"/>
    <property type="match status" value="1"/>
</dbReference>
<dbReference type="Proteomes" id="UP001079657">
    <property type="component" value="Unassembled WGS sequence"/>
</dbReference>
<dbReference type="SMART" id="SM00283">
    <property type="entry name" value="MA"/>
    <property type="match status" value="1"/>
</dbReference>
<dbReference type="EMBL" id="JAPQES010000001">
    <property type="protein sequence ID" value="MCY6370169.1"/>
    <property type="molecule type" value="Genomic_DNA"/>
</dbReference>
<reference evidence="6" key="1">
    <citation type="submission" date="2022-12" db="EMBL/GenBank/DDBJ databases">
        <authorList>
            <person name="Wang J."/>
        </authorList>
    </citation>
    <scope>NUCLEOTIDE SEQUENCE</scope>
    <source>
        <strain evidence="6">HY-42-06</strain>
    </source>
</reference>
<dbReference type="InterPro" id="IPR004089">
    <property type="entry name" value="MCPsignal_dom"/>
</dbReference>
<dbReference type="SUPFAM" id="SSF55785">
    <property type="entry name" value="PYP-like sensor domain (PAS domain)"/>
    <property type="match status" value="1"/>
</dbReference>
<organism evidence="6 7">
    <name type="scientific">Clostridium ganghwense</name>
    <dbReference type="NCBI Taxonomy" id="312089"/>
    <lineage>
        <taxon>Bacteria</taxon>
        <taxon>Bacillati</taxon>
        <taxon>Bacillota</taxon>
        <taxon>Clostridia</taxon>
        <taxon>Eubacteriales</taxon>
        <taxon>Clostridiaceae</taxon>
        <taxon>Clostridium</taxon>
    </lineage>
</organism>
<feature type="domain" description="PAS" evidence="5">
    <location>
        <begin position="24"/>
        <end position="65"/>
    </location>
</feature>
<evidence type="ECO:0000256" key="2">
    <source>
        <dbReference type="PROSITE-ProRule" id="PRU00284"/>
    </source>
</evidence>
<dbReference type="PROSITE" id="PS50112">
    <property type="entry name" value="PAS"/>
    <property type="match status" value="1"/>
</dbReference>
<dbReference type="SUPFAM" id="SSF58104">
    <property type="entry name" value="Methyl-accepting chemotaxis protein (MCP) signaling domain"/>
    <property type="match status" value="1"/>
</dbReference>
<evidence type="ECO:0000313" key="6">
    <source>
        <dbReference type="EMBL" id="MCY6370169.1"/>
    </source>
</evidence>
<dbReference type="InterPro" id="IPR000014">
    <property type="entry name" value="PAS"/>
</dbReference>
<dbReference type="NCBIfam" id="TIGR00229">
    <property type="entry name" value="sensory_box"/>
    <property type="match status" value="1"/>
</dbReference>
<keyword evidence="1 2" id="KW-0807">Transducer</keyword>
<sequence>MFNNKKLKEELIAKEKEILELKRQNNILKGIQSAMPDPYYVRDMDYNIILWPKAMEELTGYNEEEAKKIKCCDIFKADVCSDCPTQKCVLNKQFLKDAAVAVCTKKGDWIAALVSNAGIYDEDGNPIGAVEIIKDNTQYKDLINSVETNSEQISSVSEQLAASSEEVVALSNEVNEQTIEINNQTKQGVDTAIDVQNKANNCTEFANDVIDNMQSINKSMKTSVEKINDLKEKSELIVSIVTTIQGIASQTNLLALNASIEAARAGEHGKGFAVVADEIRKLAEGSNESAGEINKTIDDIINVVKETVVFTTETEKSLEAGESAIKRLLEVIEGINLASNDMLQLVKKIEEVTSEGSEITNNQKMAMEDIARASQHLADIAQTLKNDFESEIKKVRHEKM</sequence>
<gene>
    <name evidence="6" type="ORF">OXH55_05940</name>
</gene>
<evidence type="ECO:0000259" key="5">
    <source>
        <dbReference type="PROSITE" id="PS50112"/>
    </source>
</evidence>
<keyword evidence="7" id="KW-1185">Reference proteome</keyword>
<feature type="domain" description="Methyl-accepting transducer" evidence="4">
    <location>
        <begin position="135"/>
        <end position="371"/>
    </location>
</feature>
<dbReference type="CDD" id="cd00130">
    <property type="entry name" value="PAS"/>
    <property type="match status" value="1"/>
</dbReference>
<dbReference type="Pfam" id="PF00015">
    <property type="entry name" value="MCPsignal"/>
    <property type="match status" value="1"/>
</dbReference>
<evidence type="ECO:0000259" key="4">
    <source>
        <dbReference type="PROSITE" id="PS50111"/>
    </source>
</evidence>
<comment type="caution">
    <text evidence="6">The sequence shown here is derived from an EMBL/GenBank/DDBJ whole genome shotgun (WGS) entry which is preliminary data.</text>
</comment>
<dbReference type="Gene3D" id="3.30.450.20">
    <property type="entry name" value="PAS domain"/>
    <property type="match status" value="1"/>
</dbReference>
<evidence type="ECO:0000313" key="7">
    <source>
        <dbReference type="Proteomes" id="UP001079657"/>
    </source>
</evidence>
<proteinExistence type="predicted"/>
<accession>A0ABT4CQ95</accession>
<keyword evidence="3" id="KW-0175">Coiled coil</keyword>
<dbReference type="PANTHER" id="PTHR32089:SF112">
    <property type="entry name" value="LYSOZYME-LIKE PROTEIN-RELATED"/>
    <property type="match status" value="1"/>
</dbReference>